<name>A0A9X1X0A9_9GAMM</name>
<dbReference type="InterPro" id="IPR051052">
    <property type="entry name" value="Diverse_substrate_MTase"/>
</dbReference>
<dbReference type="AlphaFoldDB" id="A0A9X1X0A9"/>
<dbReference type="Pfam" id="PF08241">
    <property type="entry name" value="Methyltransf_11"/>
    <property type="match status" value="1"/>
</dbReference>
<sequence>MNSIIHPSAKDGFSQNAVLYQQARPNYPQAIVEWLKQDLALTADSRIADLGAGTGKFIPYLQQVSSHLTAIEPIEEMLQQLQHRFPEVKTKQADSQNLSFPNEYFDAIICAQSFHWFADHASLDEIYHVLKPQASLGLIWNQRDTEIDWVAAIANLIAPFEGDTPRYHKGDWQQALDTHTQFQLIGKSQFQFEHIGTVEHVVIQRILSTSFIATASAIDKAMIRHELEKIIDTYLDLQLDDEIAFPYITHAYHYQKI</sequence>
<keyword evidence="3" id="KW-0808">Transferase</keyword>
<evidence type="ECO:0000256" key="3">
    <source>
        <dbReference type="ARBA" id="ARBA00022679"/>
    </source>
</evidence>
<feature type="domain" description="Methyltransferase type 11" evidence="4">
    <location>
        <begin position="49"/>
        <end position="135"/>
    </location>
</feature>
<keyword evidence="2 5" id="KW-0489">Methyltransferase</keyword>
<dbReference type="InterPro" id="IPR029063">
    <property type="entry name" value="SAM-dependent_MTases_sf"/>
</dbReference>
<evidence type="ECO:0000313" key="5">
    <source>
        <dbReference type="EMBL" id="MCJ8145511.1"/>
    </source>
</evidence>
<dbReference type="EMBL" id="JAKUML010000001">
    <property type="protein sequence ID" value="MCJ8145511.1"/>
    <property type="molecule type" value="Genomic_DNA"/>
</dbReference>
<dbReference type="Proteomes" id="UP001139701">
    <property type="component" value="Unassembled WGS sequence"/>
</dbReference>
<keyword evidence="6" id="KW-1185">Reference proteome</keyword>
<dbReference type="PANTHER" id="PTHR44942:SF4">
    <property type="entry name" value="METHYLTRANSFERASE TYPE 11 DOMAIN-CONTAINING PROTEIN"/>
    <property type="match status" value="1"/>
</dbReference>
<evidence type="ECO:0000256" key="2">
    <source>
        <dbReference type="ARBA" id="ARBA00022603"/>
    </source>
</evidence>
<accession>A0A9X1X0A9</accession>
<evidence type="ECO:0000259" key="4">
    <source>
        <dbReference type="Pfam" id="PF08241"/>
    </source>
</evidence>
<dbReference type="InterPro" id="IPR013216">
    <property type="entry name" value="Methyltransf_11"/>
</dbReference>
<dbReference type="GO" id="GO:0032259">
    <property type="term" value="P:methylation"/>
    <property type="evidence" value="ECO:0007669"/>
    <property type="project" value="UniProtKB-KW"/>
</dbReference>
<dbReference type="CDD" id="cd02440">
    <property type="entry name" value="AdoMet_MTases"/>
    <property type="match status" value="1"/>
</dbReference>
<reference evidence="5" key="1">
    <citation type="submission" date="2022-02" db="EMBL/GenBank/DDBJ databases">
        <title>Acinetobacter A3.8 sp. nov., isolated from Sediment (Zhairuo Island).</title>
        <authorList>
            <person name="Zheng K."/>
        </authorList>
    </citation>
    <scope>NUCLEOTIDE SEQUENCE</scope>
    <source>
        <strain evidence="5">A3.8</strain>
    </source>
</reference>
<evidence type="ECO:0000313" key="6">
    <source>
        <dbReference type="Proteomes" id="UP001139701"/>
    </source>
</evidence>
<proteinExistence type="inferred from homology"/>
<organism evidence="5 6">
    <name type="scientific">Acinetobacter sedimenti</name>
    <dbReference type="NCBI Taxonomy" id="2919922"/>
    <lineage>
        <taxon>Bacteria</taxon>
        <taxon>Pseudomonadati</taxon>
        <taxon>Pseudomonadota</taxon>
        <taxon>Gammaproteobacteria</taxon>
        <taxon>Moraxellales</taxon>
        <taxon>Moraxellaceae</taxon>
        <taxon>Acinetobacter</taxon>
    </lineage>
</organism>
<comment type="similarity">
    <text evidence="1">Belongs to the methyltransferase superfamily.</text>
</comment>
<dbReference type="GO" id="GO:0008757">
    <property type="term" value="F:S-adenosylmethionine-dependent methyltransferase activity"/>
    <property type="evidence" value="ECO:0007669"/>
    <property type="project" value="InterPro"/>
</dbReference>
<dbReference type="RefSeq" id="WP_241570210.1">
    <property type="nucleotide sequence ID" value="NZ_JAKUML010000001.1"/>
</dbReference>
<dbReference type="Gene3D" id="3.40.50.150">
    <property type="entry name" value="Vaccinia Virus protein VP39"/>
    <property type="match status" value="1"/>
</dbReference>
<dbReference type="PANTHER" id="PTHR44942">
    <property type="entry name" value="METHYLTRANSF_11 DOMAIN-CONTAINING PROTEIN"/>
    <property type="match status" value="1"/>
</dbReference>
<gene>
    <name evidence="5" type="ORF">MKI79_01030</name>
</gene>
<evidence type="ECO:0000256" key="1">
    <source>
        <dbReference type="ARBA" id="ARBA00008361"/>
    </source>
</evidence>
<dbReference type="SUPFAM" id="SSF53335">
    <property type="entry name" value="S-adenosyl-L-methionine-dependent methyltransferases"/>
    <property type="match status" value="1"/>
</dbReference>
<comment type="caution">
    <text evidence="5">The sequence shown here is derived from an EMBL/GenBank/DDBJ whole genome shotgun (WGS) entry which is preliminary data.</text>
</comment>
<protein>
    <submittedName>
        <fullName evidence="5">Class I SAM-dependent methyltransferase</fullName>
    </submittedName>
</protein>